<organism evidence="1 2">
    <name type="scientific">Kolteria novifilia</name>
    <dbReference type="NCBI Taxonomy" id="2527975"/>
    <lineage>
        <taxon>Bacteria</taxon>
        <taxon>Pseudomonadati</taxon>
        <taxon>Planctomycetota</taxon>
        <taxon>Planctomycetia</taxon>
        <taxon>Kolteriales</taxon>
        <taxon>Kolteriaceae</taxon>
        <taxon>Kolteria</taxon>
    </lineage>
</organism>
<dbReference type="OrthoDB" id="280886at2"/>
<dbReference type="KEGG" id="knv:Pan216_47280"/>
<name>A0A518BA82_9BACT</name>
<sequence length="102" mass="11517">MASRREQLESLIQDSPDDTFLLYGLAMEYVKEGETEEGLARLKDVTEKDPDYQAAYFQIGQLLADEGEIDEAQDWLTRGVDAAKRTGNIHAAEEMQTFLDSL</sequence>
<dbReference type="Gene3D" id="1.25.40.10">
    <property type="entry name" value="Tetratricopeptide repeat domain"/>
    <property type="match status" value="1"/>
</dbReference>
<dbReference type="AlphaFoldDB" id="A0A518BA82"/>
<dbReference type="EMBL" id="CP036279">
    <property type="protein sequence ID" value="QDU63847.1"/>
    <property type="molecule type" value="Genomic_DNA"/>
</dbReference>
<protein>
    <submittedName>
        <fullName evidence="1">Uncharacterized protein</fullName>
    </submittedName>
</protein>
<proteinExistence type="predicted"/>
<dbReference type="InterPro" id="IPR011990">
    <property type="entry name" value="TPR-like_helical_dom_sf"/>
</dbReference>
<dbReference type="Pfam" id="PF14559">
    <property type="entry name" value="TPR_19"/>
    <property type="match status" value="1"/>
</dbReference>
<reference evidence="1 2" key="1">
    <citation type="submission" date="2019-02" db="EMBL/GenBank/DDBJ databases">
        <title>Deep-cultivation of Planctomycetes and their phenomic and genomic characterization uncovers novel biology.</title>
        <authorList>
            <person name="Wiegand S."/>
            <person name="Jogler M."/>
            <person name="Boedeker C."/>
            <person name="Pinto D."/>
            <person name="Vollmers J."/>
            <person name="Rivas-Marin E."/>
            <person name="Kohn T."/>
            <person name="Peeters S.H."/>
            <person name="Heuer A."/>
            <person name="Rast P."/>
            <person name="Oberbeckmann S."/>
            <person name="Bunk B."/>
            <person name="Jeske O."/>
            <person name="Meyerdierks A."/>
            <person name="Storesund J.E."/>
            <person name="Kallscheuer N."/>
            <person name="Luecker S."/>
            <person name="Lage O.M."/>
            <person name="Pohl T."/>
            <person name="Merkel B.J."/>
            <person name="Hornburger P."/>
            <person name="Mueller R.-W."/>
            <person name="Bruemmer F."/>
            <person name="Labrenz M."/>
            <person name="Spormann A.M."/>
            <person name="Op den Camp H."/>
            <person name="Overmann J."/>
            <person name="Amann R."/>
            <person name="Jetten M.S.M."/>
            <person name="Mascher T."/>
            <person name="Medema M.H."/>
            <person name="Devos D.P."/>
            <person name="Kaster A.-K."/>
            <person name="Ovreas L."/>
            <person name="Rohde M."/>
            <person name="Galperin M.Y."/>
            <person name="Jogler C."/>
        </authorList>
    </citation>
    <scope>NUCLEOTIDE SEQUENCE [LARGE SCALE GENOMIC DNA]</scope>
    <source>
        <strain evidence="1 2">Pan216</strain>
    </source>
</reference>
<gene>
    <name evidence="1" type="ORF">Pan216_47280</name>
</gene>
<evidence type="ECO:0000313" key="1">
    <source>
        <dbReference type="EMBL" id="QDU63847.1"/>
    </source>
</evidence>
<accession>A0A518BA82</accession>
<dbReference type="Proteomes" id="UP000317093">
    <property type="component" value="Chromosome"/>
</dbReference>
<dbReference type="SUPFAM" id="SSF48452">
    <property type="entry name" value="TPR-like"/>
    <property type="match status" value="1"/>
</dbReference>
<keyword evidence="2" id="KW-1185">Reference proteome</keyword>
<evidence type="ECO:0000313" key="2">
    <source>
        <dbReference type="Proteomes" id="UP000317093"/>
    </source>
</evidence>
<dbReference type="RefSeq" id="WP_145261621.1">
    <property type="nucleotide sequence ID" value="NZ_CP036279.1"/>
</dbReference>